<accession>A0A0E0CMY6</accession>
<evidence type="ECO:0000313" key="3">
    <source>
        <dbReference type="Proteomes" id="UP000008021"/>
    </source>
</evidence>
<sequence>MYELVLGPVSRPTWQEEPGAADEPDQEGAELPGPGRVRLAHDYNGAQQHGEERNLWAHRGRPAGAGAARAVGGGGGMDCGDDHRRASHDGMLGFAHGLHGLSAFACRRSEGGRRVSAAGAAEFLGRSQLTGASARRGAGVVSPRVVSATAEIAAEEQCDADVITTGAGYIIDGDWPSNSAVVRYCEEPSVGCGGQPKFVGPAEIPMATVRALLRVVGAGLRLPKEIAIGHDTIGNRCGGVFLDAVLLRVHWRMHAEATEIRKPKW</sequence>
<feature type="compositionally biased region" description="Acidic residues" evidence="1">
    <location>
        <begin position="19"/>
        <end position="28"/>
    </location>
</feature>
<dbReference type="Proteomes" id="UP000008021">
    <property type="component" value="Chromosome 2"/>
</dbReference>
<dbReference type="HOGENOM" id="CLU_1051208_0_0_1"/>
<name>A0A0E0CMY6_9ORYZ</name>
<proteinExistence type="predicted"/>
<evidence type="ECO:0000313" key="2">
    <source>
        <dbReference type="EnsemblPlants" id="OMERI02G22570.1"/>
    </source>
</evidence>
<feature type="region of interest" description="Disordered" evidence="1">
    <location>
        <begin position="1"/>
        <end position="36"/>
    </location>
</feature>
<dbReference type="AlphaFoldDB" id="A0A0E0CMY6"/>
<protein>
    <submittedName>
        <fullName evidence="2">Uncharacterized protein</fullName>
    </submittedName>
</protein>
<evidence type="ECO:0000256" key="1">
    <source>
        <dbReference type="SAM" id="MobiDB-lite"/>
    </source>
</evidence>
<dbReference type="EnsemblPlants" id="OMERI02G22570.1">
    <property type="protein sequence ID" value="OMERI02G22570.1"/>
    <property type="gene ID" value="OMERI02G22570"/>
</dbReference>
<keyword evidence="3" id="KW-1185">Reference proteome</keyword>
<organism evidence="2">
    <name type="scientific">Oryza meridionalis</name>
    <dbReference type="NCBI Taxonomy" id="40149"/>
    <lineage>
        <taxon>Eukaryota</taxon>
        <taxon>Viridiplantae</taxon>
        <taxon>Streptophyta</taxon>
        <taxon>Embryophyta</taxon>
        <taxon>Tracheophyta</taxon>
        <taxon>Spermatophyta</taxon>
        <taxon>Magnoliopsida</taxon>
        <taxon>Liliopsida</taxon>
        <taxon>Poales</taxon>
        <taxon>Poaceae</taxon>
        <taxon>BOP clade</taxon>
        <taxon>Oryzoideae</taxon>
        <taxon>Oryzeae</taxon>
        <taxon>Oryzinae</taxon>
        <taxon>Oryza</taxon>
    </lineage>
</organism>
<reference evidence="2" key="2">
    <citation type="submission" date="2018-05" db="EMBL/GenBank/DDBJ databases">
        <title>OmerRS3 (Oryza meridionalis Reference Sequence Version 3).</title>
        <authorList>
            <person name="Zhang J."/>
            <person name="Kudrna D."/>
            <person name="Lee S."/>
            <person name="Talag J."/>
            <person name="Welchert J."/>
            <person name="Wing R.A."/>
        </authorList>
    </citation>
    <scope>NUCLEOTIDE SEQUENCE [LARGE SCALE GENOMIC DNA]</scope>
    <source>
        <strain evidence="2">cv. OR44</strain>
    </source>
</reference>
<dbReference type="Gramene" id="OMERI02G22570.1">
    <property type="protein sequence ID" value="OMERI02G22570.1"/>
    <property type="gene ID" value="OMERI02G22570"/>
</dbReference>
<reference evidence="2" key="1">
    <citation type="submission" date="2015-04" db="UniProtKB">
        <authorList>
            <consortium name="EnsemblPlants"/>
        </authorList>
    </citation>
    <scope>IDENTIFICATION</scope>
</reference>